<gene>
    <name evidence="2" type="ORF">DPM19_20555</name>
</gene>
<proteinExistence type="predicted"/>
<name>A0A365H5E8_9ACTN</name>
<evidence type="ECO:0000256" key="1">
    <source>
        <dbReference type="SAM" id="MobiDB-lite"/>
    </source>
</evidence>
<protein>
    <submittedName>
        <fullName evidence="2">DUF742 domain-containing protein</fullName>
    </submittedName>
</protein>
<dbReference type="OrthoDB" id="3430520at2"/>
<dbReference type="EMBL" id="QLYX01000009">
    <property type="protein sequence ID" value="RAY13453.1"/>
    <property type="molecule type" value="Genomic_DNA"/>
</dbReference>
<evidence type="ECO:0000313" key="3">
    <source>
        <dbReference type="Proteomes" id="UP000251891"/>
    </source>
</evidence>
<dbReference type="InterPro" id="IPR036390">
    <property type="entry name" value="WH_DNA-bd_sf"/>
</dbReference>
<evidence type="ECO:0000313" key="2">
    <source>
        <dbReference type="EMBL" id="RAY13453.1"/>
    </source>
</evidence>
<dbReference type="AlphaFoldDB" id="A0A365H5E8"/>
<comment type="caution">
    <text evidence="2">The sequence shown here is derived from an EMBL/GenBank/DDBJ whole genome shotgun (WGS) entry which is preliminary data.</text>
</comment>
<dbReference type="Proteomes" id="UP000251891">
    <property type="component" value="Unassembled WGS sequence"/>
</dbReference>
<sequence length="139" mass="14858">MDDGGDRGGSLDSRRGDRHSHEWADEAAGPVVRPFALVGGRTAIARDDLDLIAVVETSASLPEETSPLAPEHETILQVCRTPLSVAEVASELDLALGVVRVMLGDLLDAGFIEVRRPAPVAQFPNERVLKDVIDGLRAL</sequence>
<organism evidence="2 3">
    <name type="scientific">Actinomadura craniellae</name>
    <dbReference type="NCBI Taxonomy" id="2231787"/>
    <lineage>
        <taxon>Bacteria</taxon>
        <taxon>Bacillati</taxon>
        <taxon>Actinomycetota</taxon>
        <taxon>Actinomycetes</taxon>
        <taxon>Streptosporangiales</taxon>
        <taxon>Thermomonosporaceae</taxon>
        <taxon>Actinomadura</taxon>
    </lineage>
</organism>
<reference evidence="2 3" key="1">
    <citation type="submission" date="2018-06" db="EMBL/GenBank/DDBJ databases">
        <title>Actinomadura craniellae sp. nov. isolated from marine sponge Craniella sp.</title>
        <authorList>
            <person name="Li L."/>
            <person name="Xu Q.H."/>
            <person name="Lin H.W."/>
            <person name="Lu Y.H."/>
        </authorList>
    </citation>
    <scope>NUCLEOTIDE SEQUENCE [LARGE SCALE GENOMIC DNA]</scope>
    <source>
        <strain evidence="2 3">LHW63021</strain>
    </source>
</reference>
<dbReference type="InterPro" id="IPR007995">
    <property type="entry name" value="DUF742"/>
</dbReference>
<keyword evidence="3" id="KW-1185">Reference proteome</keyword>
<dbReference type="PANTHER" id="PTHR36221">
    <property type="entry name" value="DUF742 DOMAIN-CONTAINING PROTEIN"/>
    <property type="match status" value="1"/>
</dbReference>
<dbReference type="Pfam" id="PF05331">
    <property type="entry name" value="DUF742"/>
    <property type="match status" value="1"/>
</dbReference>
<dbReference type="SUPFAM" id="SSF46785">
    <property type="entry name" value="Winged helix' DNA-binding domain"/>
    <property type="match status" value="1"/>
</dbReference>
<accession>A0A365H5E8</accession>
<feature type="region of interest" description="Disordered" evidence="1">
    <location>
        <begin position="1"/>
        <end position="25"/>
    </location>
</feature>
<dbReference type="PANTHER" id="PTHR36221:SF1">
    <property type="entry name" value="DUF742 DOMAIN-CONTAINING PROTEIN"/>
    <property type="match status" value="1"/>
</dbReference>
<feature type="compositionally biased region" description="Basic and acidic residues" evidence="1">
    <location>
        <begin position="12"/>
        <end position="24"/>
    </location>
</feature>